<evidence type="ECO:0000313" key="3">
    <source>
        <dbReference type="Proteomes" id="UP000294003"/>
    </source>
</evidence>
<protein>
    <recommendedName>
        <fullName evidence="4">PEBP-like protein</fullName>
    </recommendedName>
</protein>
<dbReference type="PANTHER" id="PTHR11362:SF141">
    <property type="entry name" value="PHOSPHATIDYLETHANOLAMINE-BINDING PROTEIN"/>
    <property type="match status" value="1"/>
</dbReference>
<feature type="signal peptide" evidence="1">
    <location>
        <begin position="1"/>
        <end position="18"/>
    </location>
</feature>
<gene>
    <name evidence="2" type="ORF">DL762_006000</name>
</gene>
<keyword evidence="1" id="KW-0732">Signal</keyword>
<keyword evidence="3" id="KW-1185">Reference proteome</keyword>
<dbReference type="InterPro" id="IPR036610">
    <property type="entry name" value="PEBP-like_sf"/>
</dbReference>
<dbReference type="SUPFAM" id="SSF49777">
    <property type="entry name" value="PEBP-like"/>
    <property type="match status" value="1"/>
</dbReference>
<accession>A0ABY0H7K5</accession>
<name>A0ABY0H7K5_9PEZI</name>
<reference evidence="2 3" key="1">
    <citation type="submission" date="2018-06" db="EMBL/GenBank/DDBJ databases">
        <title>Complete Genomes of Monosporascus.</title>
        <authorList>
            <person name="Robinson A.J."/>
            <person name="Natvig D.O."/>
        </authorList>
    </citation>
    <scope>NUCLEOTIDE SEQUENCE [LARGE SCALE GENOMIC DNA]</scope>
    <source>
        <strain evidence="2 3">CBS 609.92</strain>
    </source>
</reference>
<dbReference type="InterPro" id="IPR008914">
    <property type="entry name" value="PEBP"/>
</dbReference>
<comment type="caution">
    <text evidence="2">The sequence shown here is derived from an EMBL/GenBank/DDBJ whole genome shotgun (WGS) entry which is preliminary data.</text>
</comment>
<evidence type="ECO:0000256" key="1">
    <source>
        <dbReference type="SAM" id="SignalP"/>
    </source>
</evidence>
<proteinExistence type="predicted"/>
<dbReference type="PANTHER" id="PTHR11362">
    <property type="entry name" value="PHOSPHATIDYLETHANOLAMINE-BINDING PROTEIN"/>
    <property type="match status" value="1"/>
</dbReference>
<dbReference type="Proteomes" id="UP000294003">
    <property type="component" value="Unassembled WGS sequence"/>
</dbReference>
<evidence type="ECO:0008006" key="4">
    <source>
        <dbReference type="Google" id="ProtNLM"/>
    </source>
</evidence>
<evidence type="ECO:0000313" key="2">
    <source>
        <dbReference type="EMBL" id="RYO83724.1"/>
    </source>
</evidence>
<dbReference type="Pfam" id="PF01161">
    <property type="entry name" value="PBP"/>
    <property type="match status" value="1"/>
</dbReference>
<organism evidence="2 3">
    <name type="scientific">Monosporascus cannonballus</name>
    <dbReference type="NCBI Taxonomy" id="155416"/>
    <lineage>
        <taxon>Eukaryota</taxon>
        <taxon>Fungi</taxon>
        <taxon>Dikarya</taxon>
        <taxon>Ascomycota</taxon>
        <taxon>Pezizomycotina</taxon>
        <taxon>Sordariomycetes</taxon>
        <taxon>Xylariomycetidae</taxon>
        <taxon>Xylariales</taxon>
        <taxon>Xylariales incertae sedis</taxon>
        <taxon>Monosporascus</taxon>
    </lineage>
</organism>
<dbReference type="InterPro" id="IPR035810">
    <property type="entry name" value="PEBP_euk"/>
</dbReference>
<feature type="chain" id="PRO_5045581437" description="PEBP-like protein" evidence="1">
    <location>
        <begin position="19"/>
        <end position="196"/>
    </location>
</feature>
<dbReference type="EMBL" id="QJNS01000182">
    <property type="protein sequence ID" value="RYO83724.1"/>
    <property type="molecule type" value="Genomic_DNA"/>
</dbReference>
<dbReference type="Gene3D" id="3.90.280.10">
    <property type="entry name" value="PEBP-like"/>
    <property type="match status" value="1"/>
</dbReference>
<sequence>MKVSQILSATGLAAVSLAQTPPGFTPSVEAKLEVTFGNKAVSEPGLSFTRQETSRQPTIGTTSPLNGTAYLWMMIDLDASTNFANPGAGQPATYLHTVIRDFAPSTSPDASGVYVLRSSQTGPVSWFPPMPPAENPPHPHRYTNLLWEQPGGRGWAIPQSAGNMMQTQKLGFNVSAFQTAAGLADPLRAVWFNVTG</sequence>